<dbReference type="InterPro" id="IPR007529">
    <property type="entry name" value="Znf_HIT"/>
</dbReference>
<dbReference type="EMBL" id="GL832958">
    <property type="protein sequence ID" value="EGD80769.1"/>
    <property type="molecule type" value="Genomic_DNA"/>
</dbReference>
<name>F2U041_SALR5</name>
<dbReference type="Proteomes" id="UP000007799">
    <property type="component" value="Unassembled WGS sequence"/>
</dbReference>
<dbReference type="FunCoup" id="F2U041">
    <property type="interactions" value="954"/>
</dbReference>
<comment type="subcellular location">
    <subcellularLocation>
        <location evidence="2">Cytoplasm</location>
    </subcellularLocation>
    <subcellularLocation>
        <location evidence="1">Nucleus</location>
    </subcellularLocation>
</comment>
<keyword evidence="5" id="KW-0597">Phosphoprotein</keyword>
<feature type="region of interest" description="Disordered" evidence="12">
    <location>
        <begin position="1"/>
        <end position="39"/>
    </location>
</feature>
<dbReference type="STRING" id="946362.F2U041"/>
<evidence type="ECO:0000256" key="5">
    <source>
        <dbReference type="ARBA" id="ARBA00022553"/>
    </source>
</evidence>
<dbReference type="GO" id="GO:0048254">
    <property type="term" value="P:snoRNA localization"/>
    <property type="evidence" value="ECO:0007669"/>
    <property type="project" value="TreeGrafter"/>
</dbReference>
<dbReference type="Pfam" id="PF21373">
    <property type="entry name" value="ZNHIT3_C"/>
    <property type="match status" value="1"/>
</dbReference>
<dbReference type="CDD" id="cd23024">
    <property type="entry name" value="zf-HIT_ZNHIT2-3"/>
    <property type="match status" value="1"/>
</dbReference>
<dbReference type="PANTHER" id="PTHR13483">
    <property type="entry name" value="BOX C_D SNORNA PROTEIN 1-RELATED"/>
    <property type="match status" value="1"/>
</dbReference>
<dbReference type="GO" id="GO:0000463">
    <property type="term" value="P:maturation of LSU-rRNA from tricistronic rRNA transcript (SSU-rRNA, 5.8S rRNA, LSU-rRNA)"/>
    <property type="evidence" value="ECO:0007669"/>
    <property type="project" value="TreeGrafter"/>
</dbReference>
<feature type="region of interest" description="Disordered" evidence="12">
    <location>
        <begin position="76"/>
        <end position="106"/>
    </location>
</feature>
<evidence type="ECO:0000256" key="11">
    <source>
        <dbReference type="PROSITE-ProRule" id="PRU00453"/>
    </source>
</evidence>
<dbReference type="PANTHER" id="PTHR13483:SF11">
    <property type="entry name" value="ZINC FINGER HIT DOMAIN-CONTAINING PROTEIN 3"/>
    <property type="match status" value="1"/>
</dbReference>
<comment type="subunit">
    <text evidence="10">Thyroid receptor interacting proteins (TRIPs) specifically interact with the ligand binding domain of the thyroid receptor (TR). Requires the presence of thyroid hormone for its interaction. Interacts with NUFIP1. Interacts (via HIT-type zinc finger) with the RUVBL1/RUVBL2 complex in the presence of ADP.</text>
</comment>
<dbReference type="GeneID" id="16077927"/>
<dbReference type="OMA" id="CNEAQSK"/>
<evidence type="ECO:0000313" key="14">
    <source>
        <dbReference type="EMBL" id="EGD80769.1"/>
    </source>
</evidence>
<dbReference type="SUPFAM" id="SSF144232">
    <property type="entry name" value="HIT/MYND zinc finger-like"/>
    <property type="match status" value="1"/>
</dbReference>
<evidence type="ECO:0000313" key="15">
    <source>
        <dbReference type="Proteomes" id="UP000007799"/>
    </source>
</evidence>
<dbReference type="GO" id="GO:0070761">
    <property type="term" value="C:pre-snoRNP complex"/>
    <property type="evidence" value="ECO:0007669"/>
    <property type="project" value="TreeGrafter"/>
</dbReference>
<keyword evidence="15" id="KW-1185">Reference proteome</keyword>
<evidence type="ECO:0000256" key="12">
    <source>
        <dbReference type="SAM" id="MobiDB-lite"/>
    </source>
</evidence>
<evidence type="ECO:0000256" key="1">
    <source>
        <dbReference type="ARBA" id="ARBA00004123"/>
    </source>
</evidence>
<dbReference type="GO" id="GO:0005737">
    <property type="term" value="C:cytoplasm"/>
    <property type="evidence" value="ECO:0007669"/>
    <property type="project" value="UniProtKB-SubCell"/>
</dbReference>
<keyword evidence="6" id="KW-0479">Metal-binding</keyword>
<dbReference type="PROSITE" id="PS51083">
    <property type="entry name" value="ZF_HIT"/>
    <property type="match status" value="1"/>
</dbReference>
<evidence type="ECO:0000256" key="9">
    <source>
        <dbReference type="ARBA" id="ARBA00023242"/>
    </source>
</evidence>
<dbReference type="GO" id="GO:0000492">
    <property type="term" value="P:box C/D snoRNP assembly"/>
    <property type="evidence" value="ECO:0007669"/>
    <property type="project" value="TreeGrafter"/>
</dbReference>
<evidence type="ECO:0000256" key="4">
    <source>
        <dbReference type="ARBA" id="ARBA00022490"/>
    </source>
</evidence>
<keyword evidence="7 11" id="KW-0863">Zinc-finger</keyword>
<organism evidence="15">
    <name type="scientific">Salpingoeca rosetta (strain ATCC 50818 / BSB-021)</name>
    <dbReference type="NCBI Taxonomy" id="946362"/>
    <lineage>
        <taxon>Eukaryota</taxon>
        <taxon>Choanoflagellata</taxon>
        <taxon>Craspedida</taxon>
        <taxon>Salpingoecidae</taxon>
        <taxon>Salpingoeca</taxon>
    </lineage>
</organism>
<keyword evidence="8" id="KW-0862">Zinc</keyword>
<dbReference type="KEGG" id="sre:PTSG_01357"/>
<evidence type="ECO:0000256" key="8">
    <source>
        <dbReference type="ARBA" id="ARBA00022833"/>
    </source>
</evidence>
<dbReference type="GO" id="GO:0008270">
    <property type="term" value="F:zinc ion binding"/>
    <property type="evidence" value="ECO:0007669"/>
    <property type="project" value="UniProtKB-UniRule"/>
</dbReference>
<keyword evidence="9" id="KW-0539">Nucleus</keyword>
<dbReference type="eggNOG" id="KOG2857">
    <property type="taxonomic scope" value="Eukaryota"/>
</dbReference>
<dbReference type="InterPro" id="IPR048371">
    <property type="entry name" value="ZNHIT3_C"/>
</dbReference>
<dbReference type="GO" id="GO:0005634">
    <property type="term" value="C:nucleus"/>
    <property type="evidence" value="ECO:0007669"/>
    <property type="project" value="UniProtKB-SubCell"/>
</dbReference>
<dbReference type="Pfam" id="PF04438">
    <property type="entry name" value="zf-HIT"/>
    <property type="match status" value="1"/>
</dbReference>
<protein>
    <recommendedName>
        <fullName evidence="3">Zinc finger HIT domain-containing protein 3</fullName>
    </recommendedName>
</protein>
<proteinExistence type="predicted"/>
<feature type="domain" description="HIT-type" evidence="13">
    <location>
        <begin position="45"/>
        <end position="78"/>
    </location>
</feature>
<keyword evidence="4" id="KW-0963">Cytoplasm</keyword>
<sequence>MKEETTEAVVDTIKTDCQQKQQQQLPQQRQPQHSKQPHQQQARLCGVCTEENPKYKCPRCELRYCSLKCYKQHKQVPCEPAPSTEPGAVANAGGERGEQAPTITEDDQVPGQLLDLLSATKEVRAQLANPHLQATLKRVSTARAPAREVQKAMANVAIFREYADTCLKILGLTTTDTHTSSS</sequence>
<dbReference type="OrthoDB" id="18412at2759"/>
<accession>F2U041</accession>
<evidence type="ECO:0000256" key="7">
    <source>
        <dbReference type="ARBA" id="ARBA00022771"/>
    </source>
</evidence>
<evidence type="ECO:0000256" key="10">
    <source>
        <dbReference type="ARBA" id="ARBA00046946"/>
    </source>
</evidence>
<dbReference type="InParanoid" id="F2U041"/>
<gene>
    <name evidence="14" type="ORF">PTSG_01357</name>
</gene>
<dbReference type="Gene3D" id="3.30.60.190">
    <property type="match status" value="1"/>
</dbReference>
<evidence type="ECO:0000256" key="3">
    <source>
        <dbReference type="ARBA" id="ARBA00021568"/>
    </source>
</evidence>
<reference evidence="14" key="1">
    <citation type="submission" date="2009-08" db="EMBL/GenBank/DDBJ databases">
        <title>Annotation of Salpingoeca rosetta.</title>
        <authorList>
            <consortium name="The Broad Institute Genome Sequencing Platform"/>
            <person name="Russ C."/>
            <person name="Cuomo C."/>
            <person name="Burger G."/>
            <person name="Gray M.W."/>
            <person name="Holland P.W.H."/>
            <person name="King N."/>
            <person name="Lang F.B.F."/>
            <person name="Roger A.J."/>
            <person name="Ruiz-Trillo I."/>
            <person name="Young S.K."/>
            <person name="Zeng Q."/>
            <person name="Gargeya S."/>
            <person name="Alvarado L."/>
            <person name="Berlin A."/>
            <person name="Chapman S.B."/>
            <person name="Chen Z."/>
            <person name="Freedman E."/>
            <person name="Gellesch M."/>
            <person name="Goldberg J."/>
            <person name="Griggs A."/>
            <person name="Gujja S."/>
            <person name="Heilman E."/>
            <person name="Heiman D."/>
            <person name="Howarth C."/>
            <person name="Mehta T."/>
            <person name="Neiman D."/>
            <person name="Pearson M."/>
            <person name="Roberts A."/>
            <person name="Saif S."/>
            <person name="Shea T."/>
            <person name="Shenoy N."/>
            <person name="Sisk P."/>
            <person name="Stolte C."/>
            <person name="Sykes S."/>
            <person name="White J."/>
            <person name="Yandava C."/>
            <person name="Haas B."/>
            <person name="Nusbaum C."/>
            <person name="Birren B."/>
        </authorList>
    </citation>
    <scope>NUCLEOTIDE SEQUENCE [LARGE SCALE GENOMIC DNA]</scope>
    <source>
        <strain evidence="14">ATCC 50818</strain>
    </source>
</reference>
<feature type="compositionally biased region" description="Low complexity" evidence="12">
    <location>
        <begin position="18"/>
        <end position="39"/>
    </location>
</feature>
<evidence type="ECO:0000256" key="2">
    <source>
        <dbReference type="ARBA" id="ARBA00004496"/>
    </source>
</evidence>
<evidence type="ECO:0000256" key="6">
    <source>
        <dbReference type="ARBA" id="ARBA00022723"/>
    </source>
</evidence>
<dbReference type="AlphaFoldDB" id="F2U041"/>
<dbReference type="InterPro" id="IPR051639">
    <property type="entry name" value="BCD1"/>
</dbReference>
<dbReference type="RefSeq" id="XP_004997330.1">
    <property type="nucleotide sequence ID" value="XM_004997273.1"/>
</dbReference>
<evidence type="ECO:0000259" key="13">
    <source>
        <dbReference type="PROSITE" id="PS51083"/>
    </source>
</evidence>